<proteinExistence type="inferred from homology"/>
<organism evidence="5 6">
    <name type="scientific">Phlebiopsis gigantea (strain 11061_1 CR5-6)</name>
    <name type="common">White-rot fungus</name>
    <name type="synonym">Peniophora gigantea</name>
    <dbReference type="NCBI Taxonomy" id="745531"/>
    <lineage>
        <taxon>Eukaryota</taxon>
        <taxon>Fungi</taxon>
        <taxon>Dikarya</taxon>
        <taxon>Basidiomycota</taxon>
        <taxon>Agaricomycotina</taxon>
        <taxon>Agaricomycetes</taxon>
        <taxon>Polyporales</taxon>
        <taxon>Phanerochaetaceae</taxon>
        <taxon>Phlebiopsis</taxon>
    </lineage>
</organism>
<feature type="compositionally biased region" description="Basic and acidic residues" evidence="3">
    <location>
        <begin position="257"/>
        <end position="267"/>
    </location>
</feature>
<name>A0A0C3S7V0_PHLG1</name>
<evidence type="ECO:0000259" key="4">
    <source>
        <dbReference type="Pfam" id="PF16679"/>
    </source>
</evidence>
<dbReference type="OrthoDB" id="3366139at2759"/>
<dbReference type="Pfam" id="PF16679">
    <property type="entry name" value="CDT1_C"/>
    <property type="match status" value="1"/>
</dbReference>
<feature type="region of interest" description="Disordered" evidence="3">
    <location>
        <begin position="136"/>
        <end position="269"/>
    </location>
</feature>
<feature type="compositionally biased region" description="Polar residues" evidence="3">
    <location>
        <begin position="417"/>
        <end position="440"/>
    </location>
</feature>
<dbReference type="Gene3D" id="1.10.10.1420">
    <property type="entry name" value="DNA replication factor Cdt1, C-terminal WH domain"/>
    <property type="match status" value="1"/>
</dbReference>
<gene>
    <name evidence="5" type="ORF">PHLGIDRAFT_123748</name>
</gene>
<dbReference type="AlphaFoldDB" id="A0A0C3S7V0"/>
<protein>
    <recommendedName>
        <fullName evidence="4">DNA replication factor Cdt1 C-terminal domain-containing protein</fullName>
    </recommendedName>
</protein>
<dbReference type="HOGENOM" id="CLU_014094_0_0_1"/>
<dbReference type="Proteomes" id="UP000053257">
    <property type="component" value="Unassembled WGS sequence"/>
</dbReference>
<dbReference type="InterPro" id="IPR038090">
    <property type="entry name" value="Cdt1_C_WH_dom_sf"/>
</dbReference>
<accession>A0A0C3S7V0</accession>
<dbReference type="InterPro" id="IPR032054">
    <property type="entry name" value="Cdt1_C"/>
</dbReference>
<feature type="compositionally biased region" description="Low complexity" evidence="3">
    <location>
        <begin position="457"/>
        <end position="480"/>
    </location>
</feature>
<comment type="similarity">
    <text evidence="1">Belongs to the Cdt1 family.</text>
</comment>
<dbReference type="STRING" id="745531.A0A0C3S7V0"/>
<feature type="compositionally biased region" description="Basic residues" evidence="3">
    <location>
        <begin position="184"/>
        <end position="194"/>
    </location>
</feature>
<evidence type="ECO:0000256" key="1">
    <source>
        <dbReference type="ARBA" id="ARBA00008356"/>
    </source>
</evidence>
<sequence>MSDLYTALRVSPRKKRTLPEDDDDILTPKRLRIAPLTPPASLTRKGAAAKGPFNAKPATPLPSHLSRLLTIQTALQHALSHALATCAISPSSETGIIRNVLNHISLSTYSGLSTKFDIDDLRKLVWLWEWEGKQIPPTCSTPKTGPSEDDNPFLDTPPPTELNLEDDNPFLDASSKTPTLFLKPRPKAKAKTSVKKPITSVAVDPEQTPRPKRNAKAMAQTSDDEENPFLETPVSPTTKGTKGKGKAVTEDDDDPFVESKPKPKDWTRGGMGFIVSQSSHYSKAQGSRVAAYGIGIEVELDIDKDMGGGMAAVARWTAGAEDRRKDFRKKLEVWTKLHKDTAPVPQIPMATLPPLPVATKPSTLTRLLASSSPKSPASAAILATPPSPSSFIKSSFKSPSKSPSKHSAKEFAITFPITPSSRPASPTKSSIPFPQTPSSRHNLKEAIGFLTPRGVRTPASSLLNTPSSSSSGPSSIPSTPVHQRGSDAVTAPETPSSSRRAALYDRIRQRSLSTSPSKPSPLKAAVARTGAATPTMSKEQLHKLGQEELRRRCLLGRLNGVAESVWMLFTNPSGAVAGSSAAGVRKRRALPCADVAAAVVKSSPVPISSAEAHESLELLLDLCPFFLRRMDVGVEEWLEMPAPKSEPEGPATKLPKMPPSPGRTRGKDESAIEVLTRSPKRIRPEAGGLREVRERVRKELEYSEP</sequence>
<keyword evidence="2" id="KW-0131">Cell cycle</keyword>
<feature type="region of interest" description="Disordered" evidence="3">
    <location>
        <begin position="641"/>
        <end position="670"/>
    </location>
</feature>
<feature type="domain" description="DNA replication factor Cdt1 C-terminal" evidence="4">
    <location>
        <begin position="542"/>
        <end position="630"/>
    </location>
</feature>
<evidence type="ECO:0000313" key="6">
    <source>
        <dbReference type="Proteomes" id="UP000053257"/>
    </source>
</evidence>
<feature type="region of interest" description="Disordered" evidence="3">
    <location>
        <begin position="375"/>
        <end position="440"/>
    </location>
</feature>
<dbReference type="EMBL" id="KN840438">
    <property type="protein sequence ID" value="KIP12646.1"/>
    <property type="molecule type" value="Genomic_DNA"/>
</dbReference>
<evidence type="ECO:0000313" key="5">
    <source>
        <dbReference type="EMBL" id="KIP12646.1"/>
    </source>
</evidence>
<keyword evidence="6" id="KW-1185">Reference proteome</keyword>
<feature type="region of interest" description="Disordered" evidence="3">
    <location>
        <begin position="453"/>
        <end position="499"/>
    </location>
</feature>
<evidence type="ECO:0000256" key="2">
    <source>
        <dbReference type="ARBA" id="ARBA00023306"/>
    </source>
</evidence>
<evidence type="ECO:0000256" key="3">
    <source>
        <dbReference type="SAM" id="MobiDB-lite"/>
    </source>
</evidence>
<feature type="compositionally biased region" description="Low complexity" evidence="3">
    <location>
        <begin position="375"/>
        <end position="402"/>
    </location>
</feature>
<reference evidence="5 6" key="1">
    <citation type="journal article" date="2014" name="PLoS Genet.">
        <title>Analysis of the Phlebiopsis gigantea genome, transcriptome and secretome provides insight into its pioneer colonization strategies of wood.</title>
        <authorList>
            <person name="Hori C."/>
            <person name="Ishida T."/>
            <person name="Igarashi K."/>
            <person name="Samejima M."/>
            <person name="Suzuki H."/>
            <person name="Master E."/>
            <person name="Ferreira P."/>
            <person name="Ruiz-Duenas F.J."/>
            <person name="Held B."/>
            <person name="Canessa P."/>
            <person name="Larrondo L.F."/>
            <person name="Schmoll M."/>
            <person name="Druzhinina I.S."/>
            <person name="Kubicek C.P."/>
            <person name="Gaskell J.A."/>
            <person name="Kersten P."/>
            <person name="St John F."/>
            <person name="Glasner J."/>
            <person name="Sabat G."/>
            <person name="Splinter BonDurant S."/>
            <person name="Syed K."/>
            <person name="Yadav J."/>
            <person name="Mgbeahuruike A.C."/>
            <person name="Kovalchuk A."/>
            <person name="Asiegbu F.O."/>
            <person name="Lackner G."/>
            <person name="Hoffmeister D."/>
            <person name="Rencoret J."/>
            <person name="Gutierrez A."/>
            <person name="Sun H."/>
            <person name="Lindquist E."/>
            <person name="Barry K."/>
            <person name="Riley R."/>
            <person name="Grigoriev I.V."/>
            <person name="Henrissat B."/>
            <person name="Kues U."/>
            <person name="Berka R.M."/>
            <person name="Martinez A.T."/>
            <person name="Covert S.F."/>
            <person name="Blanchette R.A."/>
            <person name="Cullen D."/>
        </authorList>
    </citation>
    <scope>NUCLEOTIDE SEQUENCE [LARGE SCALE GENOMIC DNA]</scope>
    <source>
        <strain evidence="5 6">11061_1 CR5-6</strain>
    </source>
</reference>